<dbReference type="EMBL" id="FMZZ01000014">
    <property type="protein sequence ID" value="SDD62817.1"/>
    <property type="molecule type" value="Genomic_DNA"/>
</dbReference>
<reference evidence="2" key="1">
    <citation type="submission" date="2016-10" db="EMBL/GenBank/DDBJ databases">
        <authorList>
            <person name="Varghese N."/>
            <person name="Submissions S."/>
        </authorList>
    </citation>
    <scope>NUCLEOTIDE SEQUENCE [LARGE SCALE GENOMIC DNA]</scope>
    <source>
        <strain evidence="2">IBRC-M 10403</strain>
    </source>
</reference>
<protein>
    <submittedName>
        <fullName evidence="1">Uncharacterized protein</fullName>
    </submittedName>
</protein>
<name>A0A1G6WC63_9PSEU</name>
<organism evidence="1 2">
    <name type="scientific">Actinokineospora iranica</name>
    <dbReference type="NCBI Taxonomy" id="1271860"/>
    <lineage>
        <taxon>Bacteria</taxon>
        <taxon>Bacillati</taxon>
        <taxon>Actinomycetota</taxon>
        <taxon>Actinomycetes</taxon>
        <taxon>Pseudonocardiales</taxon>
        <taxon>Pseudonocardiaceae</taxon>
        <taxon>Actinokineospora</taxon>
    </lineage>
</organism>
<evidence type="ECO:0000313" key="1">
    <source>
        <dbReference type="EMBL" id="SDD62817.1"/>
    </source>
</evidence>
<dbReference type="AlphaFoldDB" id="A0A1G6WC63"/>
<sequence>MTIRDDHKLTDKVVAVLGAVPRTDGHPFGRPFLSAYQLACALERSYRIGALLGKELGGVGTGTPNSVAEYVAGALARRIRNDSHFPVEGAFLADQDVAELRFRTPDGEHMVSSDTGTSPLSLFRRHEEVSATTSP</sequence>
<proteinExistence type="predicted"/>
<keyword evidence="2" id="KW-1185">Reference proteome</keyword>
<dbReference type="Proteomes" id="UP000199501">
    <property type="component" value="Unassembled WGS sequence"/>
</dbReference>
<evidence type="ECO:0000313" key="2">
    <source>
        <dbReference type="Proteomes" id="UP000199501"/>
    </source>
</evidence>
<accession>A0A1G6WC63</accession>
<gene>
    <name evidence="1" type="ORF">SAMN05216174_11491</name>
</gene>